<dbReference type="Proteomes" id="UP000322822">
    <property type="component" value="Chromosome 1"/>
</dbReference>
<evidence type="ECO:0000313" key="2">
    <source>
        <dbReference type="EMBL" id="QET02328.1"/>
    </source>
</evidence>
<proteinExistence type="predicted"/>
<reference evidence="2 3" key="1">
    <citation type="submission" date="2019-09" db="EMBL/GenBank/DDBJ databases">
        <title>FDA dAtabase for Regulatory Grade micrObial Sequences (FDA-ARGOS): Supporting development and validation of Infectious Disease Dx tests.</title>
        <authorList>
            <person name="Sciortino C."/>
            <person name="Tallon L."/>
            <person name="Sadzewicz L."/>
            <person name="Vavikolanu K."/>
            <person name="Mehta A."/>
            <person name="Aluvathingal J."/>
            <person name="Nadendla S."/>
            <person name="Nandy P."/>
            <person name="Geyer C."/>
            <person name="Yan Y."/>
            <person name="Sichtig H."/>
        </authorList>
    </citation>
    <scope>NUCLEOTIDE SEQUENCE [LARGE SCALE GENOMIC DNA]</scope>
    <source>
        <strain evidence="2 3">FDAARGOS_664</strain>
    </source>
</reference>
<dbReference type="AlphaFoldDB" id="A0A5P2H3Q1"/>
<sequence>MARAQDLVDASRRDTLKGRLGLPRAARLGLSVLALAGGIALFGAPLVQAQGQGQASAPQPGPVINAHPTWRELSPAHQRILAPLEPLWNSIPELNRHKWVRIADLYPKYSPEEQARLQARMAEWIKMTPQQRRLARENYQITRSLTPEAKAEAWKTYQQLPEEQKKSLAAADKVPKRPGAVSALPSGKKLPTLPSHGPHSQHASEKTAASAPAAPAAAVAAASAPAVATGAASAPAASAAAPVAAASAPVAASPASAVSPQPAAAAPLAPPVTGEASTDFPITAPSENR</sequence>
<feature type="region of interest" description="Disordered" evidence="1">
    <location>
        <begin position="165"/>
        <end position="211"/>
    </location>
</feature>
<accession>A0A5P2H3Q1</accession>
<evidence type="ECO:0000256" key="1">
    <source>
        <dbReference type="SAM" id="MobiDB-lite"/>
    </source>
</evidence>
<evidence type="ECO:0000313" key="3">
    <source>
        <dbReference type="Proteomes" id="UP000322822"/>
    </source>
</evidence>
<feature type="region of interest" description="Disordered" evidence="1">
    <location>
        <begin position="229"/>
        <end position="289"/>
    </location>
</feature>
<protein>
    <submittedName>
        <fullName evidence="2">DUF3106 domain-containing protein</fullName>
    </submittedName>
</protein>
<gene>
    <name evidence="2" type="ORF">FOB72_09970</name>
</gene>
<organism evidence="2 3">
    <name type="scientific">Cupriavidus pauculus</name>
    <dbReference type="NCBI Taxonomy" id="82633"/>
    <lineage>
        <taxon>Bacteria</taxon>
        <taxon>Pseudomonadati</taxon>
        <taxon>Pseudomonadota</taxon>
        <taxon>Betaproteobacteria</taxon>
        <taxon>Burkholderiales</taxon>
        <taxon>Burkholderiaceae</taxon>
        <taxon>Cupriavidus</taxon>
    </lineage>
</organism>
<dbReference type="InterPro" id="IPR021455">
    <property type="entry name" value="DUF3106"/>
</dbReference>
<feature type="compositionally biased region" description="Low complexity" evidence="1">
    <location>
        <begin position="229"/>
        <end position="267"/>
    </location>
</feature>
<dbReference type="EMBL" id="CP044065">
    <property type="protein sequence ID" value="QET02328.1"/>
    <property type="molecule type" value="Genomic_DNA"/>
</dbReference>
<name>A0A5P2H3Q1_9BURK</name>
<dbReference type="Pfam" id="PF11304">
    <property type="entry name" value="DUF3106"/>
    <property type="match status" value="1"/>
</dbReference>
<dbReference type="OrthoDB" id="9796567at2"/>